<reference evidence="1 2" key="1">
    <citation type="submission" date="2021-06" db="EMBL/GenBank/DDBJ databases">
        <authorList>
            <person name="Palmer J.M."/>
        </authorList>
    </citation>
    <scope>NUCLEOTIDE SEQUENCE [LARGE SCALE GENOMIC DNA]</scope>
    <source>
        <strain evidence="1 2">XC_2019</strain>
        <tissue evidence="1">Muscle</tissue>
    </source>
</reference>
<accession>A0ABV0QGP6</accession>
<evidence type="ECO:0000313" key="2">
    <source>
        <dbReference type="Proteomes" id="UP001434883"/>
    </source>
</evidence>
<gene>
    <name evidence="1" type="ORF">XENOCAPTIV_000249</name>
</gene>
<dbReference type="Proteomes" id="UP001434883">
    <property type="component" value="Unassembled WGS sequence"/>
</dbReference>
<organism evidence="1 2">
    <name type="scientific">Xenoophorus captivus</name>
    <dbReference type="NCBI Taxonomy" id="1517983"/>
    <lineage>
        <taxon>Eukaryota</taxon>
        <taxon>Metazoa</taxon>
        <taxon>Chordata</taxon>
        <taxon>Craniata</taxon>
        <taxon>Vertebrata</taxon>
        <taxon>Euteleostomi</taxon>
        <taxon>Actinopterygii</taxon>
        <taxon>Neopterygii</taxon>
        <taxon>Teleostei</taxon>
        <taxon>Neoteleostei</taxon>
        <taxon>Acanthomorphata</taxon>
        <taxon>Ovalentaria</taxon>
        <taxon>Atherinomorphae</taxon>
        <taxon>Cyprinodontiformes</taxon>
        <taxon>Goodeidae</taxon>
        <taxon>Xenoophorus</taxon>
    </lineage>
</organism>
<proteinExistence type="predicted"/>
<name>A0ABV0QGP6_9TELE</name>
<keyword evidence="2" id="KW-1185">Reference proteome</keyword>
<dbReference type="EMBL" id="JAHRIN010009423">
    <property type="protein sequence ID" value="MEQ2194586.1"/>
    <property type="molecule type" value="Genomic_DNA"/>
</dbReference>
<sequence length="148" mass="17148">MYLPQLSFVHLQANERAIIFVTVSSVSELLGILEDKEHLGHIVGDCNICRKWQAVIFSSLHTSSYVARLLVQGHPFRNKDVFRKVIHHQNCFLCIIDLIQPHNAGYYTIVLVLKQQSSPSSSHYHHHVYLHYILFLCYCVSFTATEYF</sequence>
<comment type="caution">
    <text evidence="1">The sequence shown here is derived from an EMBL/GenBank/DDBJ whole genome shotgun (WGS) entry which is preliminary data.</text>
</comment>
<protein>
    <submittedName>
        <fullName evidence="1">Uncharacterized protein</fullName>
    </submittedName>
</protein>
<evidence type="ECO:0000313" key="1">
    <source>
        <dbReference type="EMBL" id="MEQ2194586.1"/>
    </source>
</evidence>